<feature type="region of interest" description="Disordered" evidence="5">
    <location>
        <begin position="206"/>
        <end position="225"/>
    </location>
</feature>
<sequence length="523" mass="57508">MQTLVPLLITLIVGGAAGFLIGWLIRARRAETSAGGNAASAATAESVAELVELQNLRTTAEVTAAGLREQLALTQAHSAEQAAEARSRVTELREQTDAQLADSRSRVLEARAQTDAQLQQEREHFAERLAEQETLFREQIATKDVQYRAQIAQQEERLVEFQQRLAEVQQAEAERVKSDGKVLVALSPVQESLRLVQAKVTELEEQRRQQHGELSQQLKSATESEERLRNTAESLASALRSNSTRGVWGETQLRNVVEAAGLLDRVDFEVQSTLVSDNGAGRPDMVVHLPGGKNIAVDAKVPFNAYLEASQIPATATGAEGARRSELLKAHVKAVRDHITTLGTKGYWAGLDASPELVVAFIPSESLISTAMEADPSIMDFAFSKRVALVSPVTLWSLLKTVAFSWQQDVLTHEAKTLFDLSKELYSRLAVTASHIEKLGSTIDRTVKHYNAFIGSFERNVYSTARKLNSLDESIVLKPLEPIEEKARDVTSPELVAQLELEDDLSSVDLLHRGDRSAQPRLI</sequence>
<dbReference type="Proteomes" id="UP000598775">
    <property type="component" value="Unassembled WGS sequence"/>
</dbReference>
<evidence type="ECO:0000256" key="6">
    <source>
        <dbReference type="SAM" id="Phobius"/>
    </source>
</evidence>
<keyword evidence="4" id="KW-0233">DNA recombination</keyword>
<name>A0A917B797_9MICO</name>
<feature type="compositionally biased region" description="Polar residues" evidence="5">
    <location>
        <begin position="212"/>
        <end position="221"/>
    </location>
</feature>
<evidence type="ECO:0008006" key="9">
    <source>
        <dbReference type="Google" id="ProtNLM"/>
    </source>
</evidence>
<dbReference type="GO" id="GO:0006310">
    <property type="term" value="P:DNA recombination"/>
    <property type="evidence" value="ECO:0007669"/>
    <property type="project" value="UniProtKB-KW"/>
</dbReference>
<evidence type="ECO:0000313" key="8">
    <source>
        <dbReference type="Proteomes" id="UP000598775"/>
    </source>
</evidence>
<proteinExistence type="inferred from homology"/>
<gene>
    <name evidence="7" type="ORF">GCM10011399_20570</name>
</gene>
<accession>A0A917B797</accession>
<evidence type="ECO:0000256" key="2">
    <source>
        <dbReference type="ARBA" id="ARBA00009840"/>
    </source>
</evidence>
<protein>
    <recommendedName>
        <fullName evidence="9">DNA recombination protein RmuC</fullName>
    </recommendedName>
</protein>
<evidence type="ECO:0000256" key="3">
    <source>
        <dbReference type="ARBA" id="ARBA00023054"/>
    </source>
</evidence>
<dbReference type="InterPro" id="IPR003798">
    <property type="entry name" value="DNA_recombination_RmuC"/>
</dbReference>
<comment type="similarity">
    <text evidence="2">Belongs to the RmuC family.</text>
</comment>
<evidence type="ECO:0000313" key="7">
    <source>
        <dbReference type="EMBL" id="GGF27160.1"/>
    </source>
</evidence>
<comment type="caution">
    <text evidence="7">The sequence shown here is derived from an EMBL/GenBank/DDBJ whole genome shotgun (WGS) entry which is preliminary data.</text>
</comment>
<dbReference type="Pfam" id="PF02646">
    <property type="entry name" value="RmuC"/>
    <property type="match status" value="1"/>
</dbReference>
<keyword evidence="6" id="KW-0472">Membrane</keyword>
<comment type="function">
    <text evidence="1">Involved in DNA recombination.</text>
</comment>
<dbReference type="AlphaFoldDB" id="A0A917B797"/>
<dbReference type="PANTHER" id="PTHR30563:SF0">
    <property type="entry name" value="DNA RECOMBINATION PROTEIN RMUC"/>
    <property type="match status" value="1"/>
</dbReference>
<keyword evidence="6" id="KW-1133">Transmembrane helix</keyword>
<feature type="transmembrane region" description="Helical" evidence="6">
    <location>
        <begin position="6"/>
        <end position="25"/>
    </location>
</feature>
<evidence type="ECO:0000256" key="1">
    <source>
        <dbReference type="ARBA" id="ARBA00003416"/>
    </source>
</evidence>
<keyword evidence="3" id="KW-0175">Coiled coil</keyword>
<organism evidence="7 8">
    <name type="scientific">Subtercola lobariae</name>
    <dbReference type="NCBI Taxonomy" id="1588641"/>
    <lineage>
        <taxon>Bacteria</taxon>
        <taxon>Bacillati</taxon>
        <taxon>Actinomycetota</taxon>
        <taxon>Actinomycetes</taxon>
        <taxon>Micrococcales</taxon>
        <taxon>Microbacteriaceae</taxon>
        <taxon>Subtercola</taxon>
    </lineage>
</organism>
<dbReference type="RefSeq" id="WP_188677745.1">
    <property type="nucleotide sequence ID" value="NZ_BMGP01000003.1"/>
</dbReference>
<keyword evidence="8" id="KW-1185">Reference proteome</keyword>
<keyword evidence="6" id="KW-0812">Transmembrane</keyword>
<evidence type="ECO:0000256" key="4">
    <source>
        <dbReference type="ARBA" id="ARBA00023172"/>
    </source>
</evidence>
<dbReference type="EMBL" id="BMGP01000003">
    <property type="protein sequence ID" value="GGF27160.1"/>
    <property type="molecule type" value="Genomic_DNA"/>
</dbReference>
<reference evidence="7 8" key="1">
    <citation type="journal article" date="2014" name="Int. J. Syst. Evol. Microbiol.">
        <title>Complete genome sequence of Corynebacterium casei LMG S-19264T (=DSM 44701T), isolated from a smear-ripened cheese.</title>
        <authorList>
            <consortium name="US DOE Joint Genome Institute (JGI-PGF)"/>
            <person name="Walter F."/>
            <person name="Albersmeier A."/>
            <person name="Kalinowski J."/>
            <person name="Ruckert C."/>
        </authorList>
    </citation>
    <scope>NUCLEOTIDE SEQUENCE [LARGE SCALE GENOMIC DNA]</scope>
    <source>
        <strain evidence="7 8">CGMCC 1.12976</strain>
    </source>
</reference>
<dbReference type="PANTHER" id="PTHR30563">
    <property type="entry name" value="DNA RECOMBINATION PROTEIN RMUC"/>
    <property type="match status" value="1"/>
</dbReference>
<evidence type="ECO:0000256" key="5">
    <source>
        <dbReference type="SAM" id="MobiDB-lite"/>
    </source>
</evidence>